<name>A0A1M7L8E7_9FIRM</name>
<dbReference type="InterPro" id="IPR038690">
    <property type="entry name" value="NusG_2_sf"/>
</dbReference>
<comment type="caution">
    <text evidence="1">The sequence shown here is derived from an EMBL/GenBank/DDBJ whole genome shotgun (WGS) entry which is preliminary data.</text>
</comment>
<reference evidence="1 2" key="1">
    <citation type="submission" date="2018-04" db="EMBL/GenBank/DDBJ databases">
        <title>Subsurface microbial communities from deep shales in Ohio and West Virginia, USA.</title>
        <authorList>
            <person name="Wrighton K."/>
        </authorList>
    </citation>
    <scope>NUCLEOTIDE SEQUENCE [LARGE SCALE GENOMIC DNA]</scope>
    <source>
        <strain evidence="1 2">MSL28</strain>
    </source>
</reference>
<sequence>MSKAWELMTFYDKVLIVIIAIISLSFILFPNSILNHNNKEDEYIIVVQTADGIQKQIKMNETYQNEPLIIEADGPIGTTIIEAHNGRVRVKKAPPADLLRIDEKIGWISEPGPSIICVPNKLAIWIEESKSEQALDGMSW</sequence>
<accession>A0A1M7L8E7</accession>
<protein>
    <submittedName>
        <fullName evidence="1">Uncharacterized protein</fullName>
    </submittedName>
</protein>
<dbReference type="Proteomes" id="UP000247389">
    <property type="component" value="Unassembled WGS sequence"/>
</dbReference>
<dbReference type="EMBL" id="QICM01000025">
    <property type="protein sequence ID" value="PXV63253.1"/>
    <property type="molecule type" value="Genomic_DNA"/>
</dbReference>
<evidence type="ECO:0000313" key="2">
    <source>
        <dbReference type="Proteomes" id="UP000247389"/>
    </source>
</evidence>
<evidence type="ECO:0000313" key="1">
    <source>
        <dbReference type="EMBL" id="PXV63253.1"/>
    </source>
</evidence>
<gene>
    <name evidence="1" type="ORF">C8C78_12533</name>
</gene>
<dbReference type="RefSeq" id="WP_073158324.1">
    <property type="nucleotide sequence ID" value="NZ_FRCV01000007.1"/>
</dbReference>
<dbReference type="AlphaFoldDB" id="A0A1M7L8E7"/>
<dbReference type="OrthoDB" id="47603at2"/>
<dbReference type="Gene3D" id="2.60.320.10">
    <property type="entry name" value="N-utilization substance G protein NusG, insert domain"/>
    <property type="match status" value="1"/>
</dbReference>
<organism evidence="1 2">
    <name type="scientific">Halanaerobium congolense</name>
    <dbReference type="NCBI Taxonomy" id="54121"/>
    <lineage>
        <taxon>Bacteria</taxon>
        <taxon>Bacillati</taxon>
        <taxon>Bacillota</taxon>
        <taxon>Clostridia</taxon>
        <taxon>Halanaerobiales</taxon>
        <taxon>Halanaerobiaceae</taxon>
        <taxon>Halanaerobium</taxon>
    </lineage>
</organism>
<proteinExistence type="predicted"/>
<dbReference type="Pfam" id="PF07009">
    <property type="entry name" value="NusG_II"/>
    <property type="match status" value="1"/>
</dbReference>